<proteinExistence type="predicted"/>
<evidence type="ECO:0000256" key="1">
    <source>
        <dbReference type="SAM" id="MobiDB-lite"/>
    </source>
</evidence>
<feature type="compositionally biased region" description="Basic residues" evidence="1">
    <location>
        <begin position="48"/>
        <end position="65"/>
    </location>
</feature>
<dbReference type="Proteomes" id="UP000479710">
    <property type="component" value="Unassembled WGS sequence"/>
</dbReference>
<name>A0A6G1F515_9ORYZ</name>
<feature type="region of interest" description="Disordered" evidence="1">
    <location>
        <begin position="1"/>
        <end position="65"/>
    </location>
</feature>
<sequence>MAKPWPGVATTGKAHGSVAAGGGAKGSRRSPAAALAGRTAVGAGAGLGRRRERARKGHRTWRRRG</sequence>
<dbReference type="EMBL" id="SPHZ02000001">
    <property type="protein sequence ID" value="KAF0931912.1"/>
    <property type="molecule type" value="Genomic_DNA"/>
</dbReference>
<accession>A0A6G1F515</accession>
<feature type="compositionally biased region" description="Low complexity" evidence="1">
    <location>
        <begin position="29"/>
        <end position="42"/>
    </location>
</feature>
<evidence type="ECO:0000313" key="2">
    <source>
        <dbReference type="EMBL" id="KAF0931912.1"/>
    </source>
</evidence>
<gene>
    <name evidence="2" type="ORF">E2562_007101</name>
</gene>
<keyword evidence="3" id="KW-1185">Reference proteome</keyword>
<comment type="caution">
    <text evidence="2">The sequence shown here is derived from an EMBL/GenBank/DDBJ whole genome shotgun (WGS) entry which is preliminary data.</text>
</comment>
<dbReference type="AlphaFoldDB" id="A0A6G1F515"/>
<protein>
    <submittedName>
        <fullName evidence="2">Uncharacterized protein</fullName>
    </submittedName>
</protein>
<evidence type="ECO:0000313" key="3">
    <source>
        <dbReference type="Proteomes" id="UP000479710"/>
    </source>
</evidence>
<organism evidence="2 3">
    <name type="scientific">Oryza meyeriana var. granulata</name>
    <dbReference type="NCBI Taxonomy" id="110450"/>
    <lineage>
        <taxon>Eukaryota</taxon>
        <taxon>Viridiplantae</taxon>
        <taxon>Streptophyta</taxon>
        <taxon>Embryophyta</taxon>
        <taxon>Tracheophyta</taxon>
        <taxon>Spermatophyta</taxon>
        <taxon>Magnoliopsida</taxon>
        <taxon>Liliopsida</taxon>
        <taxon>Poales</taxon>
        <taxon>Poaceae</taxon>
        <taxon>BOP clade</taxon>
        <taxon>Oryzoideae</taxon>
        <taxon>Oryzeae</taxon>
        <taxon>Oryzinae</taxon>
        <taxon>Oryza</taxon>
        <taxon>Oryza meyeriana</taxon>
    </lineage>
</organism>
<reference evidence="2 3" key="1">
    <citation type="submission" date="2019-11" db="EMBL/GenBank/DDBJ databases">
        <title>Whole genome sequence of Oryza granulata.</title>
        <authorList>
            <person name="Li W."/>
        </authorList>
    </citation>
    <scope>NUCLEOTIDE SEQUENCE [LARGE SCALE GENOMIC DNA]</scope>
    <source>
        <strain evidence="3">cv. Menghai</strain>
        <tissue evidence="2">Leaf</tissue>
    </source>
</reference>